<dbReference type="EMBL" id="BK015829">
    <property type="protein sequence ID" value="DAE27142.1"/>
    <property type="molecule type" value="Genomic_DNA"/>
</dbReference>
<accession>A0A8S5R6V4</accession>
<reference evidence="1" key="1">
    <citation type="journal article" date="2021" name="Proc. Natl. Acad. Sci. U.S.A.">
        <title>A Catalog of Tens of Thousands of Viruses from Human Metagenomes Reveals Hidden Associations with Chronic Diseases.</title>
        <authorList>
            <person name="Tisza M.J."/>
            <person name="Buck C.B."/>
        </authorList>
    </citation>
    <scope>NUCLEOTIDE SEQUENCE</scope>
    <source>
        <strain evidence="1">CtnRj46</strain>
    </source>
</reference>
<name>A0A8S5R6V4_9VIRU</name>
<proteinExistence type="predicted"/>
<organism evidence="1">
    <name type="scientific">virus sp. ctnRj46</name>
    <dbReference type="NCBI Taxonomy" id="2826814"/>
    <lineage>
        <taxon>Viruses</taxon>
    </lineage>
</organism>
<protein>
    <submittedName>
        <fullName evidence="1">Uncharacterized protein</fullName>
    </submittedName>
</protein>
<evidence type="ECO:0000313" key="1">
    <source>
        <dbReference type="EMBL" id="DAE27142.1"/>
    </source>
</evidence>
<sequence length="29" mass="3575">MKTEATGLIKKYQKIYGLRFMMNLLRWIQ</sequence>